<dbReference type="Gene3D" id="2.60.40.1220">
    <property type="match status" value="15"/>
</dbReference>
<dbReference type="Pfam" id="PF22783">
    <property type="entry name" value="BapA_N"/>
    <property type="match status" value="1"/>
</dbReference>
<dbReference type="InterPro" id="IPR044016">
    <property type="entry name" value="Big_13"/>
</dbReference>
<organism evidence="5 6">
    <name type="scientific">Nitrosomonas europaea (strain ATCC 19718 / CIP 103999 / KCTC 2705 / NBRC 14298)</name>
    <dbReference type="NCBI Taxonomy" id="228410"/>
    <lineage>
        <taxon>Bacteria</taxon>
        <taxon>Pseudomonadati</taxon>
        <taxon>Pseudomonadota</taxon>
        <taxon>Betaproteobacteria</taxon>
        <taxon>Nitrosomonadales</taxon>
        <taxon>Nitrosomonadaceae</taxon>
        <taxon>Nitrosomonas</taxon>
    </lineage>
</organism>
<evidence type="ECO:0000259" key="3">
    <source>
        <dbReference type="Pfam" id="PF19078"/>
    </source>
</evidence>
<dbReference type="SUPFAM" id="SSF51120">
    <property type="entry name" value="beta-Roll"/>
    <property type="match status" value="1"/>
</dbReference>
<reference evidence="5 6" key="1">
    <citation type="journal article" date="2003" name="J. Bacteriol.">
        <title>Complete genome sequence of the ammonia-oxidizing bacterium and obligate chemolithoautotroph Nitrosomonas europaea.</title>
        <authorList>
            <person name="Chain P."/>
            <person name="Lamerdin J."/>
            <person name="Larimer F."/>
            <person name="Regala W."/>
            <person name="Land M."/>
            <person name="Hauser L."/>
            <person name="Hooper A."/>
            <person name="Klotz M."/>
            <person name="Norton J."/>
            <person name="Sayavedra-Soto L."/>
            <person name="Arciero D."/>
            <person name="Hommes N."/>
            <person name="Whittaker M."/>
            <person name="Arp D."/>
        </authorList>
    </citation>
    <scope>NUCLEOTIDE SEQUENCE [LARGE SCALE GENOMIC DNA]</scope>
    <source>
        <strain evidence="6">ATCC 19718 / CIP 103999 / KCTC 2705 / NBRC 14298</strain>
    </source>
</reference>
<dbReference type="PANTHER" id="PTHR34677:SF3">
    <property type="entry name" value="BACTERIAL IG-LIKE DOMAIN-CONTAINING PROTEIN"/>
    <property type="match status" value="1"/>
</dbReference>
<accession>Q82XT8</accession>
<feature type="domain" description="Bacterial Ig-like" evidence="3">
    <location>
        <begin position="2214"/>
        <end position="2304"/>
    </location>
</feature>
<dbReference type="NCBIfam" id="NF033510">
    <property type="entry name" value="Ca_tandemer"/>
    <property type="match status" value="2"/>
</dbReference>
<dbReference type="STRING" id="228410.NE0161"/>
<dbReference type="InterPro" id="IPR006626">
    <property type="entry name" value="PbH1"/>
</dbReference>
<dbReference type="Gene3D" id="2.60.40.10">
    <property type="entry name" value="Immunoglobulins"/>
    <property type="match status" value="2"/>
</dbReference>
<dbReference type="Pfam" id="PF19077">
    <property type="entry name" value="Big_13"/>
    <property type="match status" value="1"/>
</dbReference>
<dbReference type="EMBL" id="AL954747">
    <property type="protein sequence ID" value="CAD84072.1"/>
    <property type="molecule type" value="Genomic_DNA"/>
</dbReference>
<evidence type="ECO:0000313" key="5">
    <source>
        <dbReference type="EMBL" id="CAD84072.1"/>
    </source>
</evidence>
<dbReference type="GO" id="GO:0005509">
    <property type="term" value="F:calcium ion binding"/>
    <property type="evidence" value="ECO:0007669"/>
    <property type="project" value="InterPro"/>
</dbReference>
<dbReference type="InterPro" id="IPR055014">
    <property type="entry name" value="BapA_Bap-like_C"/>
</dbReference>
<dbReference type="InterPro" id="IPR013783">
    <property type="entry name" value="Ig-like_fold"/>
</dbReference>
<dbReference type="InterPro" id="IPR044048">
    <property type="entry name" value="Big_12"/>
</dbReference>
<dbReference type="NCBIfam" id="TIGR03661">
    <property type="entry name" value="T1SS_VCA0849"/>
    <property type="match status" value="1"/>
</dbReference>
<feature type="domain" description="Bacterial Ig-like" evidence="3">
    <location>
        <begin position="1891"/>
        <end position="1981"/>
    </location>
</feature>
<keyword evidence="6" id="KW-1185">Reference proteome</keyword>
<dbReference type="OrthoDB" id="4648428at2"/>
<feature type="domain" description="Bacterial Ig-like" evidence="3">
    <location>
        <begin position="906"/>
        <end position="996"/>
    </location>
</feature>
<evidence type="ECO:0000259" key="4">
    <source>
        <dbReference type="Pfam" id="PF22783"/>
    </source>
</evidence>
<dbReference type="InterPro" id="IPR001343">
    <property type="entry name" value="Hemolysn_Ca-bd"/>
</dbReference>
<dbReference type="InterPro" id="IPR018511">
    <property type="entry name" value="Hemolysin-typ_Ca-bd_CS"/>
</dbReference>
<dbReference type="HOGENOM" id="CLU_000252_0_0_4"/>
<dbReference type="InterPro" id="IPR028059">
    <property type="entry name" value="SWM_rpt"/>
</dbReference>
<dbReference type="eggNOG" id="COG2373">
    <property type="taxonomic scope" value="Bacteria"/>
</dbReference>
<dbReference type="Pfam" id="PF19078">
    <property type="entry name" value="Big_12"/>
    <property type="match status" value="4"/>
</dbReference>
<gene>
    <name evidence="5" type="ordered locus">NE0161</name>
</gene>
<evidence type="ECO:0000259" key="2">
    <source>
        <dbReference type="Pfam" id="PF19077"/>
    </source>
</evidence>
<dbReference type="NCBIfam" id="NF045619">
    <property type="entry name" value="adhes_GNV_Cterm"/>
    <property type="match status" value="1"/>
</dbReference>
<dbReference type="InterPro" id="IPR019960">
    <property type="entry name" value="T1SS_VCA0849"/>
</dbReference>
<dbReference type="PANTHER" id="PTHR34677">
    <property type="match status" value="1"/>
</dbReference>
<dbReference type="Pfam" id="PF00353">
    <property type="entry name" value="HemolysinCabind"/>
    <property type="match status" value="1"/>
</dbReference>
<dbReference type="InterPro" id="IPR048051">
    <property type="entry name" value="BapA-like_prefix-like"/>
</dbReference>
<dbReference type="eggNOG" id="COG1345">
    <property type="taxonomic scope" value="Bacteria"/>
</dbReference>
<proteinExistence type="predicted"/>
<dbReference type="Pfam" id="PF13753">
    <property type="entry name" value="SWM_repeat"/>
    <property type="match status" value="15"/>
</dbReference>
<dbReference type="KEGG" id="neu:NE0161"/>
<evidence type="ECO:0000256" key="1">
    <source>
        <dbReference type="ARBA" id="ARBA00022729"/>
    </source>
</evidence>
<protein>
    <submittedName>
        <fullName evidence="5">Hemolysin-type calcium-binding region:RTX N-terminal domain</fullName>
    </submittedName>
</protein>
<dbReference type="PROSITE" id="PS00330">
    <property type="entry name" value="HEMOLYSIN_CALCIUM"/>
    <property type="match status" value="2"/>
</dbReference>
<dbReference type="InterPro" id="IPR011049">
    <property type="entry name" value="Serralysin-like_metalloprot_C"/>
</dbReference>
<feature type="domain" description="Biofilm-associated protein BapA-like prefix-like" evidence="4">
    <location>
        <begin position="32"/>
        <end position="90"/>
    </location>
</feature>
<dbReference type="eggNOG" id="COG2911">
    <property type="taxonomic scope" value="Bacteria"/>
</dbReference>
<dbReference type="NCBIfam" id="TIGR02059">
    <property type="entry name" value="swm_rep_I"/>
    <property type="match status" value="15"/>
</dbReference>
<dbReference type="PRINTS" id="PR00313">
    <property type="entry name" value="CABNDNGRPT"/>
</dbReference>
<feature type="domain" description="Bacterial Ig-like" evidence="3">
    <location>
        <begin position="1229"/>
        <end position="1319"/>
    </location>
</feature>
<dbReference type="eggNOG" id="COG2931">
    <property type="taxonomic scope" value="Bacteria"/>
</dbReference>
<name>Q82XT8_NITEU</name>
<dbReference type="NCBIfam" id="NF033677">
    <property type="entry name" value="biofilm_BapA_N"/>
    <property type="match status" value="1"/>
</dbReference>
<dbReference type="Proteomes" id="UP000001416">
    <property type="component" value="Chromosome"/>
</dbReference>
<dbReference type="SMART" id="SM00710">
    <property type="entry name" value="PbH1"/>
    <property type="match status" value="16"/>
</dbReference>
<sequence length="3064" mass="312218">MASSTVLSQHINVPVEVNAEYAIAPDNPANFLLAVRKEDISNYSRVGNDLAIQFKDGHALHIQGFFSLGKTINNLILGEDNSRFLVNFHNAMSDTGDGIVETSIIYEPIQDGTATIALLGLLGATGIGIRFAAAGGGNGDHPMMPPPAPTLTITGNGQPVPDGQSTNDTLPTLSGTAKPGSAVTVYDNGQAIGTTPVDSNGNWSFTPIQPLSDGNHSLYAVATDNTGTSEPSSSLTIEIDSIAPATPSIDSVMDDIGIITGAIMAGGSTDDTTPTLSGATEAGATVSIFDGDRLLGTTTADTSGNWIFTPPSLLSEGVHSLTVIATDATGNSSDPSASFTLTIDTTAPTFVSAATSIDGSSLVLTYDEPLDTTHPPATDDFVVNVDGTPVTVSNVTVNGSTVTLELATPVNNGETVTLSYTDPTAGDDLNAIQDLAGNDAASLLNSPVTNTVPVTPDTTAPTFVSAATSADGSSLVLTYDEPLDTTHPPATDDFVVNVDGTPVTVSNVTVNGSTVTLELATPVNNGETVTLSYTDPTAGDDLNAIQDLAGNDAASLLNSPVTNTVPVTPDTTAPTFVSAATSADGSSLVLTYDEPLDTTHPPATDDFVVNVDGTPVTVSNVTVNGSTVTLELATPVNNGETVTLSYTDPTAGDDLNAIQDLAGNDAASLLNSPVTNTVPVTPDTTAPTFVSAATSADGSSLVLTYDEPLDTTHPPATDDFVVNVDGTPVTVSNVTVNGSTVTLELATPVNNGETVTLSYTDPTAGDDLNAIQDLAGNDAASLLNSPVTNTVPVTPDTTAPTFVSAATSADGSSLVLTYDEPLDTTHPPATDDFVVNVDGTPVTVSNVTVNGSTVTLELATPVNNGETVTLSYTDPTAGDDLNAIQDLAGNDAASLLNSPVTNTVPDTIAPTLNITATDLVLAAGEAITVTFQFSEAVIDFVETDVVVTGGSLSAFTQVDDDTWTATFTQTGSDAPSISVPNGTFTDLAGNPGTGDTLDGTNGFMADLTPPALLSAATSANGSSLVLTYDEPLDTTHPPATDDFVVNVDGTPVTVSNVTVNGSTVTLELATPVNNGETVTLSYTDPTAGDDLNAIQDLAGNDAASLLNSPVTNTVPVTPDTTAPTFVSAATSADGSSLVLTYDEPLDTTHPPATDDFVVNVDGTPITVSNVTVNGSTVTLELATPVNNGETVTLSYTDPTAGDDLNAIQDLAGNDAASLLNSPVTNTVPDTIAPTLNITATDLVLAAGEAITVTFQFSEAVIDFVETDVVVTGGSLSAFTQVDDDTWTATFTQTGSDAPSISVPNGTFTDLAGNPGTGDTLDGTNGFMADLTPPALLSAATSADGSSLVLTYDEPLDTTHPPAIADFVVNVDGTPVTVSNVTVNGSTVTLELATPVNNGETVTLSYTDPTAGDDLNAIQDLAGNDAASLLNSPVTNTVPVTPDTTAPTFVSAATSADGSSLVLTYDEPLDTTHPPATDDFVVNVDGTPITVSNVTVNGSTVTLELATPVNNGETVTLSYTDPTAGDDLNAIQDLAGNDAASLLNSPVTNTVPVTPDTTAPTFVSAATSADGSSLVLTYDEPLDTTHPPATDDFVVNVDGTPITVSNVTVNGSTVTLELATPVNNGETVTLSYTDPTAGDDLNAIQDLAGNDAASLLNSPVTNTVPVTPDTTAPTFVSAATSADGSSLVLTYDEPLDTTHPPATDDFVVNVDGTPVTVSNVTVNGSTVTLELATPVNNGETVTLSYTDPTAGDDLNAIQDLAGNDAASLLNSPVTNTVPVTPDTTAPTFVSAATSADGSSLVLTYDEPLDTTHPPATDDFVVNVDGTPVTVSNVTVNGSTVTLELATPVNNGETVTLSYTDPTAGDDLNAIQDLAGNDAASLLNSPVTNTVPDTIAPTLNITATDLVLAAGEAITVTFQFSEAVIDFVETDVVVTGGSLSAFTQVDDDTWTATFTQTGSDAPSISVPNGTFTDLAGNPGTGDTLDGTNGFMADLTPPALLSAATSANGSSLVLTYDEPLDTTHPPATDDFVVNVDGTPVTVSNVTVNGSTVTLELATPVNNGETVTLSYTDPTAGDDLNAIQDLAGNDAASLLNSPVTNTVPVTPDTTAPTFVSAATSADGSSLVLTYDEPLDTTHPPATDDFVVNVDGTPITVSNVTVNGSTVTLELATPVNNGETVTLSYTDPTAGDDLNAIQDLAGNDAASLLNSPVTNTVPDTIAPTLNITATDLVLAAGEAITVTFQFSEAVIDFVETDVVVTGGSLSAFTQVDDDTWTATFTQTGSDAPSISVPNGTFTDLAGNPGTGDTLDGTNGFMADLTPPALLSAATSADGSSLVLTYDEPLDTTHPPAIADFVVNVDGTPVTVSNVTVNGSTVTLELATPVNNGETVTLSYTDPTAGDDLNAIQDLAGNDAASLLNSPVTNTVIAPLTAINNTEVAMVNINTTSAAVNEGSATTLLGMGVGLAGLDLQAELLGTEKVSFDIPSGHVEDLVFTFGSLLNLSLLGDYRIVVQKWNASTGKWTTVDSLSDGATILTIGLLNDGSYGVQQLLGEGQYRAFVSYGGVGLSVLNTLSVTGTEYAHTYVADTTSSSGNVITNDQNVTATTIISHINGEPLVAGDNTITGDWGSLVINRETGAYTYTPNTANSSSIGQMDTFTYTLFDTANNATSTATLAINISSNDVAANDAGAAGIVFDNPPPEDRFNDSATADTIPLNPIPNTYNSASFTINGNEAVSGTVKLSTLVAVITNTTLVIQEETAPGVWTAVSNGTFDFSSLASIGTFGTINLATLDLDAGTYRIHLKSLTGILTSINITTDVNVTHTDQYVVTGTTNVHGNVLANDVTNDAQPTFQVLDATNTYVDVTDGMTVTGDHGTLTLYADGHYIYTPDMATDYFTSPLIDSFEYQLTSGTVIDQARLDITNGSYGVERGSTANDTLIGNAGNDILIGGSGNDMLTGGTGGDVFLWENLNPIDATGGNGTDIITDFTIGMIGTDANADIIDISRLLVSFDPGTSSVENFLSLTSSGGNTVINIDRDGSNLAYGPTPLVTLNGVTTDLATLLANNQIIV</sequence>
<keyword evidence="1" id="KW-0732">Signal</keyword>
<feature type="domain" description="Bacterial Ig-like" evidence="2">
    <location>
        <begin position="164"/>
        <end position="240"/>
    </location>
</feature>
<dbReference type="GeneID" id="87103370"/>
<evidence type="ECO:0000313" key="6">
    <source>
        <dbReference type="Proteomes" id="UP000001416"/>
    </source>
</evidence>
<dbReference type="RefSeq" id="WP_011110808.1">
    <property type="nucleotide sequence ID" value="NC_004757.1"/>
</dbReference>
<dbReference type="InterPro" id="IPR011801">
    <property type="entry name" value="Swm_rep_I_cyn"/>
</dbReference>
<dbReference type="InterPro" id="IPR014755">
    <property type="entry name" value="Cu-Rt/internalin_Ig-like"/>
</dbReference>